<evidence type="ECO:0000313" key="2">
    <source>
        <dbReference type="Proteomes" id="UP000196138"/>
    </source>
</evidence>
<protein>
    <submittedName>
        <fullName evidence="1">Uncharacterized protein</fullName>
    </submittedName>
</protein>
<sequence length="220" mass="24227">MPAAEVILVRTLLRLFAHDASFQWRFVEEAPYDALIVDGANSDQAVKAAAQQARAVLALTRTLDADGPNRLSRPLRADRLKLWLESVEDHPVEVKASAPSPLEAEVAAPSPSEPETAFKLRRWPPVGLLHRDPIRIRMATLMSRRYLKVSELASITGLSPQEVQPFLHNLQLVGLVELKREREPSPTPQAQQIAAPETPSAGKGFFGKGLIGSIRKRLGL</sequence>
<dbReference type="Gene3D" id="1.10.10.10">
    <property type="entry name" value="Winged helix-like DNA-binding domain superfamily/Winged helix DNA-binding domain"/>
    <property type="match status" value="1"/>
</dbReference>
<gene>
    <name evidence="1" type="ORF">CCO03_16610</name>
</gene>
<proteinExistence type="predicted"/>
<dbReference type="SUPFAM" id="SSF46785">
    <property type="entry name" value="Winged helix' DNA-binding domain"/>
    <property type="match status" value="1"/>
</dbReference>
<accession>A0A1Y0ERQ4</accession>
<name>A0A1Y0ERQ4_9BURK</name>
<dbReference type="InterPro" id="IPR036390">
    <property type="entry name" value="WH_DNA-bd_sf"/>
</dbReference>
<dbReference type="KEGG" id="cser:CCO03_16610"/>
<organism evidence="1 2">
    <name type="scientific">Comamonas serinivorans</name>
    <dbReference type="NCBI Taxonomy" id="1082851"/>
    <lineage>
        <taxon>Bacteria</taxon>
        <taxon>Pseudomonadati</taxon>
        <taxon>Pseudomonadota</taxon>
        <taxon>Betaproteobacteria</taxon>
        <taxon>Burkholderiales</taxon>
        <taxon>Comamonadaceae</taxon>
        <taxon>Comamonas</taxon>
    </lineage>
</organism>
<keyword evidence="2" id="KW-1185">Reference proteome</keyword>
<dbReference type="AlphaFoldDB" id="A0A1Y0ERQ4"/>
<dbReference type="EMBL" id="CP021455">
    <property type="protein sequence ID" value="ARU06071.1"/>
    <property type="molecule type" value="Genomic_DNA"/>
</dbReference>
<dbReference type="InterPro" id="IPR036388">
    <property type="entry name" value="WH-like_DNA-bd_sf"/>
</dbReference>
<dbReference type="Proteomes" id="UP000196138">
    <property type="component" value="Chromosome"/>
</dbReference>
<evidence type="ECO:0000313" key="1">
    <source>
        <dbReference type="EMBL" id="ARU06071.1"/>
    </source>
</evidence>
<reference evidence="1 2" key="1">
    <citation type="submission" date="2017-05" db="EMBL/GenBank/DDBJ databases">
        <authorList>
            <person name="Song R."/>
            <person name="Chenine A.L."/>
            <person name="Ruprecht R.M."/>
        </authorList>
    </citation>
    <scope>NUCLEOTIDE SEQUENCE [LARGE SCALE GENOMIC DNA]</scope>
    <source>
        <strain evidence="1 2">DSM 26136</strain>
    </source>
</reference>